<dbReference type="Proteomes" id="UP001177140">
    <property type="component" value="Unassembled WGS sequence"/>
</dbReference>
<evidence type="ECO:0000313" key="3">
    <source>
        <dbReference type="EMBL" id="MCL7049271.1"/>
    </source>
</evidence>
<proteinExistence type="predicted"/>
<evidence type="ECO:0000313" key="4">
    <source>
        <dbReference type="Proteomes" id="UP001177140"/>
    </source>
</evidence>
<keyword evidence="4" id="KW-1185">Reference proteome</keyword>
<name>A0AA41VXI7_PAPNU</name>
<gene>
    <name evidence="3" type="ORF">MKW94_005782</name>
</gene>
<dbReference type="GO" id="GO:0016020">
    <property type="term" value="C:membrane"/>
    <property type="evidence" value="ECO:0007669"/>
    <property type="project" value="UniProtKB-SubCell"/>
</dbReference>
<reference evidence="3" key="1">
    <citation type="submission" date="2022-03" db="EMBL/GenBank/DDBJ databases">
        <title>A functionally conserved STORR gene fusion in Papaver species that diverged 16.8 million years ago.</title>
        <authorList>
            <person name="Catania T."/>
        </authorList>
    </citation>
    <scope>NUCLEOTIDE SEQUENCE</scope>
    <source>
        <strain evidence="3">S-191538</strain>
    </source>
</reference>
<evidence type="ECO:0000256" key="1">
    <source>
        <dbReference type="ARBA" id="ARBA00004141"/>
    </source>
</evidence>
<dbReference type="Pfam" id="PF12076">
    <property type="entry name" value="CER1-like_C"/>
    <property type="match status" value="1"/>
</dbReference>
<comment type="subcellular location">
    <subcellularLocation>
        <location evidence="1">Membrane</location>
        <topology evidence="1">Multi-pass membrane protein</topology>
    </subcellularLocation>
</comment>
<evidence type="ECO:0000259" key="2">
    <source>
        <dbReference type="Pfam" id="PF12076"/>
    </source>
</evidence>
<dbReference type="AlphaFoldDB" id="A0AA41VXI7"/>
<protein>
    <recommendedName>
        <fullName evidence="2">Very-long-chain aldehyde decarbonylase CER1-like C-terminal domain-containing protein</fullName>
    </recommendedName>
</protein>
<dbReference type="EMBL" id="JAJJMA010314026">
    <property type="protein sequence ID" value="MCL7049271.1"/>
    <property type="molecule type" value="Genomic_DNA"/>
</dbReference>
<feature type="non-terminal residue" evidence="3">
    <location>
        <position position="1"/>
    </location>
</feature>
<organism evidence="3 4">
    <name type="scientific">Papaver nudicaule</name>
    <name type="common">Iceland poppy</name>
    <dbReference type="NCBI Taxonomy" id="74823"/>
    <lineage>
        <taxon>Eukaryota</taxon>
        <taxon>Viridiplantae</taxon>
        <taxon>Streptophyta</taxon>
        <taxon>Embryophyta</taxon>
        <taxon>Tracheophyta</taxon>
        <taxon>Spermatophyta</taxon>
        <taxon>Magnoliopsida</taxon>
        <taxon>Ranunculales</taxon>
        <taxon>Papaveraceae</taxon>
        <taxon>Papaveroideae</taxon>
        <taxon>Papaver</taxon>
    </lineage>
</organism>
<feature type="domain" description="Very-long-chain aldehyde decarbonylase CER1-like C-terminal" evidence="2">
    <location>
        <begin position="42"/>
        <end position="81"/>
    </location>
</feature>
<dbReference type="InterPro" id="IPR021940">
    <property type="entry name" value="CER1-like_C"/>
</dbReference>
<accession>A0AA41VXI7</accession>
<sequence length="151" mass="17040">LNRNGEIYIQKHPKLKTRIVDGSKLAVAFVVNNTVLQGTSEVVMRGTLTKVAYGIASLLCQRGVRVITTRRDEFEKLKSWLISARLGSNNVATDYLTLSTSLTPTFTDNACQRQHHQQVMDINNHKWRNKKISMLALLVSNIKLLSRKCTS</sequence>
<comment type="caution">
    <text evidence="3">The sequence shown here is derived from an EMBL/GenBank/DDBJ whole genome shotgun (WGS) entry which is preliminary data.</text>
</comment>